<keyword evidence="2" id="KW-0964">Secreted</keyword>
<sequence>MLKETIRQLASSSEKMSLVMGGQVQLAGVSVAEQKALLGELKNKNDKKENYKLSYWL</sequence>
<name>A0ABT9U7U8_PAEHA</name>
<dbReference type="InterPro" id="IPR009233">
    <property type="entry name" value="Competence_ComX_Bacillus"/>
</dbReference>
<gene>
    <name evidence="10" type="ORF">J2T15_005183</name>
</gene>
<proteinExistence type="predicted"/>
<keyword evidence="5" id="KW-0449">Lipoprotein</keyword>
<comment type="subunit">
    <text evidence="7">Interacts directly with the sensor histidine kinase ComP and stimulates its activity.</text>
</comment>
<evidence type="ECO:0000313" key="10">
    <source>
        <dbReference type="EMBL" id="MDQ0115716.1"/>
    </source>
</evidence>
<comment type="subcellular location">
    <subcellularLocation>
        <location evidence="1">Secreted</location>
    </subcellularLocation>
</comment>
<evidence type="ECO:0000256" key="1">
    <source>
        <dbReference type="ARBA" id="ARBA00004613"/>
    </source>
</evidence>
<reference evidence="10 11" key="1">
    <citation type="submission" date="2023-07" db="EMBL/GenBank/DDBJ databases">
        <title>Sorghum-associated microbial communities from plants grown in Nebraska, USA.</title>
        <authorList>
            <person name="Schachtman D."/>
        </authorList>
    </citation>
    <scope>NUCLEOTIDE SEQUENCE [LARGE SCALE GENOMIC DNA]</scope>
    <source>
        <strain evidence="10 11">CC482</strain>
    </source>
</reference>
<evidence type="ECO:0000256" key="7">
    <source>
        <dbReference type="ARBA" id="ARBA00029483"/>
    </source>
</evidence>
<keyword evidence="6" id="KW-0636">Prenylation</keyword>
<dbReference type="Pfam" id="PF05952">
    <property type="entry name" value="ComX"/>
    <property type="match status" value="1"/>
</dbReference>
<evidence type="ECO:0000256" key="9">
    <source>
        <dbReference type="ARBA" id="ARBA00030321"/>
    </source>
</evidence>
<evidence type="ECO:0000256" key="5">
    <source>
        <dbReference type="ARBA" id="ARBA00023288"/>
    </source>
</evidence>
<dbReference type="Proteomes" id="UP001229346">
    <property type="component" value="Unassembled WGS sequence"/>
</dbReference>
<protein>
    <recommendedName>
        <fullName evidence="8">ComX pheromone</fullName>
    </recommendedName>
    <alternativeName>
        <fullName evidence="9">Competence pheromone</fullName>
    </alternativeName>
</protein>
<dbReference type="EMBL" id="JAUSSU010000012">
    <property type="protein sequence ID" value="MDQ0115716.1"/>
    <property type="molecule type" value="Genomic_DNA"/>
</dbReference>
<keyword evidence="4" id="KW-0178">Competence</keyword>
<evidence type="ECO:0000256" key="4">
    <source>
        <dbReference type="ARBA" id="ARBA00023287"/>
    </source>
</evidence>
<organism evidence="10 11">
    <name type="scientific">Paenibacillus harenae</name>
    <dbReference type="NCBI Taxonomy" id="306543"/>
    <lineage>
        <taxon>Bacteria</taxon>
        <taxon>Bacillati</taxon>
        <taxon>Bacillota</taxon>
        <taxon>Bacilli</taxon>
        <taxon>Bacillales</taxon>
        <taxon>Paenibacillaceae</taxon>
        <taxon>Paenibacillus</taxon>
    </lineage>
</organism>
<evidence type="ECO:0000256" key="8">
    <source>
        <dbReference type="ARBA" id="ARBA00029545"/>
    </source>
</evidence>
<evidence type="ECO:0000256" key="2">
    <source>
        <dbReference type="ARBA" id="ARBA00022525"/>
    </source>
</evidence>
<evidence type="ECO:0000313" key="11">
    <source>
        <dbReference type="Proteomes" id="UP001229346"/>
    </source>
</evidence>
<accession>A0ABT9U7U8</accession>
<keyword evidence="11" id="KW-1185">Reference proteome</keyword>
<evidence type="ECO:0000256" key="3">
    <source>
        <dbReference type="ARBA" id="ARBA00023044"/>
    </source>
</evidence>
<evidence type="ECO:0000256" key="6">
    <source>
        <dbReference type="ARBA" id="ARBA00023289"/>
    </source>
</evidence>
<comment type="caution">
    <text evidence="10">The sequence shown here is derived from an EMBL/GenBank/DDBJ whole genome shotgun (WGS) entry which is preliminary data.</text>
</comment>
<keyword evidence="3" id="KW-0588">Pheromone</keyword>
<dbReference type="RefSeq" id="WP_307207597.1">
    <property type="nucleotide sequence ID" value="NZ_JAUSST010000009.1"/>
</dbReference>